<sequence>MPRSSDSHPDVVLLKDDQHEIPEGWDVFVHLRGWLYFFNSSLKLVTDQDIRDPRLYELFSSQASKLTPSEWPEGMEVLFQVNKSGNIDYLLAVNHKHCTAVSQSIEDCFDEAIESLDIHALNRRRRLYWNYLWGHPSHAPCPSRALPDASDALNWYYTDNLVSGSRCNAPFSKVECEELMGVLKDMQR</sequence>
<accession>A0ABR3AD11</accession>
<evidence type="ECO:0000313" key="1">
    <source>
        <dbReference type="EMBL" id="KAL0070878.1"/>
    </source>
</evidence>
<reference evidence="1 2" key="1">
    <citation type="submission" date="2024-05" db="EMBL/GenBank/DDBJ databases">
        <title>A draft genome resource for the thread blight pathogen Marasmius tenuissimus strain MS-2.</title>
        <authorList>
            <person name="Yulfo-Soto G.E."/>
            <person name="Baruah I.K."/>
            <person name="Amoako-Attah I."/>
            <person name="Bukari Y."/>
            <person name="Meinhardt L.W."/>
            <person name="Bailey B.A."/>
            <person name="Cohen S.P."/>
        </authorList>
    </citation>
    <scope>NUCLEOTIDE SEQUENCE [LARGE SCALE GENOMIC DNA]</scope>
    <source>
        <strain evidence="1 2">MS-2</strain>
    </source>
</reference>
<proteinExistence type="predicted"/>
<evidence type="ECO:0000313" key="2">
    <source>
        <dbReference type="Proteomes" id="UP001437256"/>
    </source>
</evidence>
<dbReference type="EMBL" id="JBBXMP010000005">
    <property type="protein sequence ID" value="KAL0070878.1"/>
    <property type="molecule type" value="Genomic_DNA"/>
</dbReference>
<comment type="caution">
    <text evidence="1">The sequence shown here is derived from an EMBL/GenBank/DDBJ whole genome shotgun (WGS) entry which is preliminary data.</text>
</comment>
<protein>
    <submittedName>
        <fullName evidence="1">Uncharacterized protein</fullName>
    </submittedName>
</protein>
<organism evidence="1 2">
    <name type="scientific">Marasmius tenuissimus</name>
    <dbReference type="NCBI Taxonomy" id="585030"/>
    <lineage>
        <taxon>Eukaryota</taxon>
        <taxon>Fungi</taxon>
        <taxon>Dikarya</taxon>
        <taxon>Basidiomycota</taxon>
        <taxon>Agaricomycotina</taxon>
        <taxon>Agaricomycetes</taxon>
        <taxon>Agaricomycetidae</taxon>
        <taxon>Agaricales</taxon>
        <taxon>Marasmiineae</taxon>
        <taxon>Marasmiaceae</taxon>
        <taxon>Marasmius</taxon>
    </lineage>
</organism>
<gene>
    <name evidence="1" type="ORF">AAF712_002099</name>
</gene>
<keyword evidence="2" id="KW-1185">Reference proteome</keyword>
<dbReference type="Proteomes" id="UP001437256">
    <property type="component" value="Unassembled WGS sequence"/>
</dbReference>
<name>A0ABR3AD11_9AGAR</name>